<dbReference type="SUPFAM" id="SSF55424">
    <property type="entry name" value="FAD/NAD-linked reductases, dimerisation (C-terminal) domain"/>
    <property type="match status" value="1"/>
</dbReference>
<comment type="caution">
    <text evidence="1">The sequence shown here is derived from an EMBL/GenBank/DDBJ whole genome shotgun (WGS) entry which is preliminary data.</text>
</comment>
<keyword evidence="2" id="KW-1185">Reference proteome</keyword>
<reference evidence="2" key="1">
    <citation type="journal article" date="2019" name="Int. J. Syst. Evol. Microbiol.">
        <title>The Global Catalogue of Microorganisms (GCM) 10K type strain sequencing project: providing services to taxonomists for standard genome sequencing and annotation.</title>
        <authorList>
            <consortium name="The Broad Institute Genomics Platform"/>
            <consortium name="The Broad Institute Genome Sequencing Center for Infectious Disease"/>
            <person name="Wu L."/>
            <person name="Ma J."/>
        </authorList>
    </citation>
    <scope>NUCLEOTIDE SEQUENCE [LARGE SCALE GENOMIC DNA]</scope>
    <source>
        <strain evidence="2">CCM 8906</strain>
    </source>
</reference>
<evidence type="ECO:0000313" key="1">
    <source>
        <dbReference type="EMBL" id="MFD1550522.1"/>
    </source>
</evidence>
<proteinExistence type="predicted"/>
<accession>A0ABW4H7J7</accession>
<organism evidence="1 2">
    <name type="scientific">Levilactobacillus fuyuanensis</name>
    <dbReference type="NCBI Taxonomy" id="2486022"/>
    <lineage>
        <taxon>Bacteria</taxon>
        <taxon>Bacillati</taxon>
        <taxon>Bacillota</taxon>
        <taxon>Bacilli</taxon>
        <taxon>Lactobacillales</taxon>
        <taxon>Lactobacillaceae</taxon>
        <taxon>Levilactobacillus</taxon>
    </lineage>
</organism>
<gene>
    <name evidence="1" type="ORF">ACFQ5T_12700</name>
</gene>
<dbReference type="InterPro" id="IPR016156">
    <property type="entry name" value="FAD/NAD-linked_Rdtase_dimer_sf"/>
</dbReference>
<dbReference type="Proteomes" id="UP001597195">
    <property type="component" value="Unassembled WGS sequence"/>
</dbReference>
<dbReference type="Gene3D" id="3.30.390.30">
    <property type="match status" value="1"/>
</dbReference>
<name>A0ABW4H7J7_9LACO</name>
<feature type="non-terminal residue" evidence="1">
    <location>
        <position position="1"/>
    </location>
</feature>
<sequence>GSLVYFIDTDKLVGVLVWNVKVNLDDVRALLANAPATDDLVGSIREKKA</sequence>
<dbReference type="EMBL" id="JBHTOM010000044">
    <property type="protein sequence ID" value="MFD1550522.1"/>
    <property type="molecule type" value="Genomic_DNA"/>
</dbReference>
<protein>
    <submittedName>
        <fullName evidence="1">NAD(P)/FAD-dependent oxidoreductase</fullName>
    </submittedName>
</protein>
<evidence type="ECO:0000313" key="2">
    <source>
        <dbReference type="Proteomes" id="UP001597195"/>
    </source>
</evidence>